<proteinExistence type="predicted"/>
<evidence type="ECO:0000313" key="1">
    <source>
        <dbReference type="EMBL" id="PPK96608.1"/>
    </source>
</evidence>
<reference evidence="1 2" key="1">
    <citation type="submission" date="2018-02" db="EMBL/GenBank/DDBJ databases">
        <title>Genomic Encyclopedia of Archaeal and Bacterial Type Strains, Phase II (KMG-II): from individual species to whole genera.</title>
        <authorList>
            <person name="Goeker M."/>
        </authorList>
    </citation>
    <scope>NUCLEOTIDE SEQUENCE [LARGE SCALE GENOMIC DNA]</scope>
    <source>
        <strain evidence="1 2">DSM 16809</strain>
    </source>
</reference>
<name>A0A2S6IQX5_9FLAO</name>
<sequence length="299" mass="34154">MKKKIAADLTSLAHRILQLKKKDDVNELQAIAKELYEKLTVLAFTEKHFADVQPTAGDAEIERRLSNAFTEAQEDVDSITGEVEQVMEDTQEEVEDAFANNDLSELFMPNGEDTREEIELPGISTIQKMVVEMPDEVPETSAQIEIPEIKTPEPEPIKVETPEVEKTEEAKPVVDEKIVIPDVKKYTKNDLEEITADFQTMPVFERKVNDTNASDKPLSLNDRLNRGLKIGMNDRLGFIKHLFNGSDQDFNRVISQLNTMTTFNDAYSFIDTMVKPDYNNWEGKDAYADRFLELVERNY</sequence>
<dbReference type="AlphaFoldDB" id="A0A2S6IQX5"/>
<dbReference type="RefSeq" id="WP_104514157.1">
    <property type="nucleotide sequence ID" value="NZ_MQVW01000027.1"/>
</dbReference>
<protein>
    <submittedName>
        <fullName evidence="1">Uncharacterized protein</fullName>
    </submittedName>
</protein>
<organism evidence="1 2">
    <name type="scientific">Nonlabens xylanidelens</name>
    <dbReference type="NCBI Taxonomy" id="191564"/>
    <lineage>
        <taxon>Bacteria</taxon>
        <taxon>Pseudomonadati</taxon>
        <taxon>Bacteroidota</taxon>
        <taxon>Flavobacteriia</taxon>
        <taxon>Flavobacteriales</taxon>
        <taxon>Flavobacteriaceae</taxon>
        <taxon>Nonlabens</taxon>
    </lineage>
</organism>
<dbReference type="EMBL" id="PTJE01000001">
    <property type="protein sequence ID" value="PPK96608.1"/>
    <property type="molecule type" value="Genomic_DNA"/>
</dbReference>
<dbReference type="OrthoDB" id="1100725at2"/>
<accession>A0A2S6IQX5</accession>
<keyword evidence="2" id="KW-1185">Reference proteome</keyword>
<evidence type="ECO:0000313" key="2">
    <source>
        <dbReference type="Proteomes" id="UP000239002"/>
    </source>
</evidence>
<comment type="caution">
    <text evidence="1">The sequence shown here is derived from an EMBL/GenBank/DDBJ whole genome shotgun (WGS) entry which is preliminary data.</text>
</comment>
<dbReference type="Proteomes" id="UP000239002">
    <property type="component" value="Unassembled WGS sequence"/>
</dbReference>
<gene>
    <name evidence="1" type="ORF">LY01_00431</name>
</gene>